<proteinExistence type="inferred from homology"/>
<evidence type="ECO:0000313" key="8">
    <source>
        <dbReference type="EMBL" id="PYE40869.1"/>
    </source>
</evidence>
<comment type="similarity">
    <text evidence="2">Belongs to the polysaccharide synthase family.</text>
</comment>
<dbReference type="GO" id="GO:0005886">
    <property type="term" value="C:plasma membrane"/>
    <property type="evidence" value="ECO:0007669"/>
    <property type="project" value="UniProtKB-SubCell"/>
</dbReference>
<dbReference type="Proteomes" id="UP000247746">
    <property type="component" value="Unassembled WGS sequence"/>
</dbReference>
<keyword evidence="3" id="KW-1003">Cell membrane</keyword>
<dbReference type="OrthoDB" id="103403at2"/>
<feature type="transmembrane region" description="Helical" evidence="7">
    <location>
        <begin position="365"/>
        <end position="394"/>
    </location>
</feature>
<dbReference type="PANTHER" id="PTHR30250">
    <property type="entry name" value="PST FAMILY PREDICTED COLANIC ACID TRANSPORTER"/>
    <property type="match status" value="1"/>
</dbReference>
<reference evidence="8 9" key="1">
    <citation type="submission" date="2018-06" db="EMBL/GenBank/DDBJ databases">
        <title>Genomic Encyclopedia of Type Strains, Phase III (KMG-III): the genomes of soil and plant-associated and newly described type strains.</title>
        <authorList>
            <person name="Whitman W."/>
        </authorList>
    </citation>
    <scope>NUCLEOTIDE SEQUENCE [LARGE SCALE GENOMIC DNA]</scope>
    <source>
        <strain evidence="8 9">CECT 5889</strain>
    </source>
</reference>
<feature type="transmembrane region" description="Helical" evidence="7">
    <location>
        <begin position="438"/>
        <end position="460"/>
    </location>
</feature>
<comment type="caution">
    <text evidence="8">The sequence shown here is derived from an EMBL/GenBank/DDBJ whole genome shotgun (WGS) entry which is preliminary data.</text>
</comment>
<accession>A0A2V4UPC7</accession>
<evidence type="ECO:0000256" key="2">
    <source>
        <dbReference type="ARBA" id="ARBA00007430"/>
    </source>
</evidence>
<dbReference type="RefSeq" id="WP_110921848.1">
    <property type="nucleotide sequence ID" value="NZ_QJSU01000001.1"/>
</dbReference>
<evidence type="ECO:0000256" key="7">
    <source>
        <dbReference type="SAM" id="Phobius"/>
    </source>
</evidence>
<evidence type="ECO:0000256" key="3">
    <source>
        <dbReference type="ARBA" id="ARBA00022475"/>
    </source>
</evidence>
<feature type="transmembrane region" description="Helical" evidence="7">
    <location>
        <begin position="20"/>
        <end position="37"/>
    </location>
</feature>
<feature type="transmembrane region" description="Helical" evidence="7">
    <location>
        <begin position="415"/>
        <end position="432"/>
    </location>
</feature>
<evidence type="ECO:0000256" key="1">
    <source>
        <dbReference type="ARBA" id="ARBA00004651"/>
    </source>
</evidence>
<comment type="subcellular location">
    <subcellularLocation>
        <location evidence="1">Cell membrane</location>
        <topology evidence="1">Multi-pass membrane protein</topology>
    </subcellularLocation>
</comment>
<keyword evidence="6 7" id="KW-0472">Membrane</keyword>
<dbReference type="CDD" id="cd13127">
    <property type="entry name" value="MATE_tuaB_like"/>
    <property type="match status" value="1"/>
</dbReference>
<feature type="transmembrane region" description="Helical" evidence="7">
    <location>
        <begin position="43"/>
        <end position="62"/>
    </location>
</feature>
<sequence length="482" mass="53885">MSLRSQAIRGFTWSLFSKLTNQLGYIGVTIFIARLIGPQSFGLIGMLTIFMLLVESTFNNGFSQALIQRSHQLTEQDASTIFYVNLGWGIAMYSLLYFTAPFIAEFYNQPVLIDISRVLFIIILINALTVVARAKLTINIDFKSQAIASTVATVFSSIIGIYLALNDYDYWALVWLLIIKAIINSIGIWFFCRWLPKLIFSMESFKLLFKFGSNLMIAGLVATFVNNLYVALVGRYFNAMQVGYFTQAQNLSNNLSQFISSTLQGVTYPIMTSVKDDNERLVNIYTQLISVTMLVSLPMFIGFAAVSEEFVRIALGDEWLPVVPVLVALCFARTITPISSINLNILNAVGRSDLFLKVDLSKLPMSLGALFIAIPYGIEGLAWAMVGTSFIAFFMNAYFPGKLFNFGGIAQLKVAYKYIIAAAIMYATVSQVSISDSLWLTLVTKILFGAVVYVTLLLIMRDTFLLKNVRFIVNKISDKSFR</sequence>
<feature type="transmembrane region" description="Helical" evidence="7">
    <location>
        <begin position="207"/>
        <end position="230"/>
    </location>
</feature>
<feature type="transmembrane region" description="Helical" evidence="7">
    <location>
        <begin position="115"/>
        <end position="134"/>
    </location>
</feature>
<keyword evidence="9" id="KW-1185">Reference proteome</keyword>
<feature type="transmembrane region" description="Helical" evidence="7">
    <location>
        <begin position="171"/>
        <end position="195"/>
    </location>
</feature>
<dbReference type="PANTHER" id="PTHR30250:SF10">
    <property type="entry name" value="LIPOPOLYSACCHARIDE BIOSYNTHESIS PROTEIN WZXC"/>
    <property type="match status" value="1"/>
</dbReference>
<feature type="transmembrane region" description="Helical" evidence="7">
    <location>
        <begin position="82"/>
        <end position="103"/>
    </location>
</feature>
<evidence type="ECO:0000256" key="6">
    <source>
        <dbReference type="ARBA" id="ARBA00023136"/>
    </source>
</evidence>
<protein>
    <submittedName>
        <fullName evidence="8">O-antigen/teichoic acid export membrane protein</fullName>
    </submittedName>
</protein>
<keyword evidence="5 7" id="KW-1133">Transmembrane helix</keyword>
<dbReference type="AlphaFoldDB" id="A0A2V4UPC7"/>
<gene>
    <name evidence="8" type="ORF">DFP82_101182</name>
</gene>
<feature type="transmembrane region" description="Helical" evidence="7">
    <location>
        <begin position="146"/>
        <end position="165"/>
    </location>
</feature>
<feature type="transmembrane region" description="Helical" evidence="7">
    <location>
        <begin position="284"/>
        <end position="307"/>
    </location>
</feature>
<dbReference type="EMBL" id="QJSU01000001">
    <property type="protein sequence ID" value="PYE40869.1"/>
    <property type="molecule type" value="Genomic_DNA"/>
</dbReference>
<evidence type="ECO:0000256" key="5">
    <source>
        <dbReference type="ARBA" id="ARBA00022989"/>
    </source>
</evidence>
<feature type="transmembrane region" description="Helical" evidence="7">
    <location>
        <begin position="319"/>
        <end position="345"/>
    </location>
</feature>
<name>A0A2V4UPC7_9GAMM</name>
<keyword evidence="4 7" id="KW-0812">Transmembrane</keyword>
<evidence type="ECO:0000256" key="4">
    <source>
        <dbReference type="ARBA" id="ARBA00022692"/>
    </source>
</evidence>
<dbReference type="InterPro" id="IPR050833">
    <property type="entry name" value="Poly_Biosynth_Transport"/>
</dbReference>
<dbReference type="Pfam" id="PF13440">
    <property type="entry name" value="Polysacc_synt_3"/>
    <property type="match status" value="1"/>
</dbReference>
<organism evidence="8 9">
    <name type="scientific">Psychrobacter fozii</name>
    <dbReference type="NCBI Taxonomy" id="198480"/>
    <lineage>
        <taxon>Bacteria</taxon>
        <taxon>Pseudomonadati</taxon>
        <taxon>Pseudomonadota</taxon>
        <taxon>Gammaproteobacteria</taxon>
        <taxon>Moraxellales</taxon>
        <taxon>Moraxellaceae</taxon>
        <taxon>Psychrobacter</taxon>
    </lineage>
</organism>
<evidence type="ECO:0000313" key="9">
    <source>
        <dbReference type="Proteomes" id="UP000247746"/>
    </source>
</evidence>